<dbReference type="InterPro" id="IPR011009">
    <property type="entry name" value="Kinase-like_dom_sf"/>
</dbReference>
<evidence type="ECO:0000313" key="3">
    <source>
        <dbReference type="EMBL" id="CAJ1951436.1"/>
    </source>
</evidence>
<evidence type="ECO:0000259" key="2">
    <source>
        <dbReference type="SMART" id="SM00587"/>
    </source>
</evidence>
<organism evidence="3 4">
    <name type="scientific">Cylindrotheca closterium</name>
    <dbReference type="NCBI Taxonomy" id="2856"/>
    <lineage>
        <taxon>Eukaryota</taxon>
        <taxon>Sar</taxon>
        <taxon>Stramenopiles</taxon>
        <taxon>Ochrophyta</taxon>
        <taxon>Bacillariophyta</taxon>
        <taxon>Bacillariophyceae</taxon>
        <taxon>Bacillariophycidae</taxon>
        <taxon>Bacillariales</taxon>
        <taxon>Bacillariaceae</taxon>
        <taxon>Cylindrotheca</taxon>
    </lineage>
</organism>
<feature type="domain" description="CHK kinase-like" evidence="2">
    <location>
        <begin position="219"/>
        <end position="427"/>
    </location>
</feature>
<dbReference type="SUPFAM" id="SSF56112">
    <property type="entry name" value="Protein kinase-like (PK-like)"/>
    <property type="match status" value="1"/>
</dbReference>
<dbReference type="InterPro" id="IPR004119">
    <property type="entry name" value="EcKL"/>
</dbReference>
<evidence type="ECO:0000313" key="4">
    <source>
        <dbReference type="Proteomes" id="UP001295423"/>
    </source>
</evidence>
<accession>A0AAD2JHG6</accession>
<dbReference type="PANTHER" id="PTHR11012:SF30">
    <property type="entry name" value="PROTEIN KINASE-LIKE DOMAIN-CONTAINING"/>
    <property type="match status" value="1"/>
</dbReference>
<comment type="caution">
    <text evidence="3">The sequence shown here is derived from an EMBL/GenBank/DDBJ whole genome shotgun (WGS) entry which is preliminary data.</text>
</comment>
<name>A0AAD2JHG6_9STRA</name>
<dbReference type="AlphaFoldDB" id="A0AAD2JHG6"/>
<protein>
    <recommendedName>
        <fullName evidence="2">CHK kinase-like domain-containing protein</fullName>
    </recommendedName>
</protein>
<keyword evidence="1" id="KW-0732">Signal</keyword>
<dbReference type="PANTHER" id="PTHR11012">
    <property type="entry name" value="PROTEIN KINASE-LIKE DOMAIN-CONTAINING"/>
    <property type="match status" value="1"/>
</dbReference>
<dbReference type="InterPro" id="IPR015897">
    <property type="entry name" value="CHK_kinase-like"/>
</dbReference>
<dbReference type="SMART" id="SM00587">
    <property type="entry name" value="CHK"/>
    <property type="match status" value="1"/>
</dbReference>
<feature type="signal peptide" evidence="1">
    <location>
        <begin position="1"/>
        <end position="19"/>
    </location>
</feature>
<evidence type="ECO:0000256" key="1">
    <source>
        <dbReference type="SAM" id="SignalP"/>
    </source>
</evidence>
<dbReference type="EMBL" id="CAKOGP040001781">
    <property type="protein sequence ID" value="CAJ1951436.1"/>
    <property type="molecule type" value="Genomic_DNA"/>
</dbReference>
<feature type="chain" id="PRO_5042246238" description="CHK kinase-like domain-containing protein" evidence="1">
    <location>
        <begin position="20"/>
        <end position="523"/>
    </location>
</feature>
<reference evidence="3" key="1">
    <citation type="submission" date="2023-08" db="EMBL/GenBank/DDBJ databases">
        <authorList>
            <person name="Audoor S."/>
            <person name="Bilcke G."/>
        </authorList>
    </citation>
    <scope>NUCLEOTIDE SEQUENCE</scope>
</reference>
<sequence>MRSSEALLFLGCIATPSASFTPSSRRTTHLNVRNNSDRRWSSSSSIGAEQEEDTVTFVLDDGYDPAVAFNKEPPLANLAVSDLEKEFASAVPDLDGNPLTAAYLAKHMGIETVDSYTCPQQEVFRGLMSNGCRINLQPGGETAFYKCIVFEHLSHAQEKLKHSPFKLARDAQSYEVVANFLKSKACQAATETTGVIIPKSFHSDLRPNSANPIETKCSFLLEDLSPEQGWYQHWLLLDMAETKASLQTLAKIHAFFWHGSNFWKDQEAGRELEAAVWESGSYVQPTAQNADQCSNVAKEWKIKRTKFEEHLSSMDCWDNLGDRLQSVATECGRLAHPFADDDLKESYQKYRTFTHGDPKQANFLFRRSASNELEIGLIDFQWAGFGLAATDIAHFMTSAVHANLLVNGGEANLLEYYFDELQTHLVEYGAYDTAEDAVEQFSYETFMDQYEVGVLDLCRLVIAYTWDRFDQAVEPYDKEGCTRTMNKTSYNKSIPNAIWLVSRCDEIMKLQQMKVAKMMLLGQ</sequence>
<dbReference type="Gene3D" id="3.90.1200.10">
    <property type="match status" value="1"/>
</dbReference>
<dbReference type="Proteomes" id="UP001295423">
    <property type="component" value="Unassembled WGS sequence"/>
</dbReference>
<keyword evidence="4" id="KW-1185">Reference proteome</keyword>
<gene>
    <name evidence="3" type="ORF">CYCCA115_LOCUS13072</name>
</gene>
<proteinExistence type="predicted"/>
<dbReference type="Pfam" id="PF02958">
    <property type="entry name" value="EcKL"/>
    <property type="match status" value="1"/>
</dbReference>